<protein>
    <submittedName>
        <fullName evidence="2">Uncharacterized protein</fullName>
    </submittedName>
</protein>
<keyword evidence="3" id="KW-1185">Reference proteome</keyword>
<comment type="caution">
    <text evidence="2">The sequence shown here is derived from an EMBL/GenBank/DDBJ whole genome shotgun (WGS) entry which is preliminary data.</text>
</comment>
<dbReference type="Proteomes" id="UP000070054">
    <property type="component" value="Unassembled WGS sequence"/>
</dbReference>
<dbReference type="OrthoDB" id="3944545at2759"/>
<proteinExistence type="predicted"/>
<organism evidence="2 3">
    <name type="scientific">Colletotrichum nymphaeae SA-01</name>
    <dbReference type="NCBI Taxonomy" id="1460502"/>
    <lineage>
        <taxon>Eukaryota</taxon>
        <taxon>Fungi</taxon>
        <taxon>Dikarya</taxon>
        <taxon>Ascomycota</taxon>
        <taxon>Pezizomycotina</taxon>
        <taxon>Sordariomycetes</taxon>
        <taxon>Hypocreomycetidae</taxon>
        <taxon>Glomerellales</taxon>
        <taxon>Glomerellaceae</taxon>
        <taxon>Colletotrichum</taxon>
        <taxon>Colletotrichum acutatum species complex</taxon>
    </lineage>
</organism>
<evidence type="ECO:0000256" key="1">
    <source>
        <dbReference type="SAM" id="MobiDB-lite"/>
    </source>
</evidence>
<evidence type="ECO:0000313" key="2">
    <source>
        <dbReference type="EMBL" id="KXH30732.1"/>
    </source>
</evidence>
<gene>
    <name evidence="2" type="ORF">CNYM01_09362</name>
</gene>
<dbReference type="EMBL" id="JEMN01001643">
    <property type="protein sequence ID" value="KXH30732.1"/>
    <property type="molecule type" value="Genomic_DNA"/>
</dbReference>
<evidence type="ECO:0000313" key="3">
    <source>
        <dbReference type="Proteomes" id="UP000070054"/>
    </source>
</evidence>
<feature type="region of interest" description="Disordered" evidence="1">
    <location>
        <begin position="209"/>
        <end position="232"/>
    </location>
</feature>
<dbReference type="AlphaFoldDB" id="A0A135S499"/>
<name>A0A135S499_9PEZI</name>
<sequence>MEEWTEPSVATLLERILPEYPDFKMLTPATKRLFWTLNGPLESAIQVTPNHYYEPGDVMEPYFRPISAEESASGLEPSWHPVSQESLMAPPVTTVTVRVEALDSWEELWVELNRYCVADTLTDPNRPRAKDVQLAVTTAGTFLTIHEYISVVHPWLMGMRERILDALGKLERQAGEVLWTPETNLAVHLFGGPIRIGTEDGWAQWHRKPSPPRPVEMTLAEDQEASRQVMERMKARSAARIRELERLRQEGGN</sequence>
<reference evidence="2 3" key="1">
    <citation type="submission" date="2014-02" db="EMBL/GenBank/DDBJ databases">
        <title>The genome sequence of Colletotrichum nymphaeae SA-01.</title>
        <authorList>
            <person name="Baroncelli R."/>
            <person name="Thon M.R."/>
        </authorList>
    </citation>
    <scope>NUCLEOTIDE SEQUENCE [LARGE SCALE GENOMIC DNA]</scope>
    <source>
        <strain evidence="2 3">SA-01</strain>
    </source>
</reference>
<accession>A0A135S499</accession>